<dbReference type="InterPro" id="IPR045916">
    <property type="entry name" value="DUF5777"/>
</dbReference>
<evidence type="ECO:0000313" key="4">
    <source>
        <dbReference type="Proteomes" id="UP001597011"/>
    </source>
</evidence>
<keyword evidence="1" id="KW-0732">Signal</keyword>
<dbReference type="SUPFAM" id="SSF56935">
    <property type="entry name" value="Porins"/>
    <property type="match status" value="1"/>
</dbReference>
<evidence type="ECO:0000313" key="3">
    <source>
        <dbReference type="EMBL" id="MFD0834372.1"/>
    </source>
</evidence>
<proteinExistence type="predicted"/>
<dbReference type="Proteomes" id="UP001597011">
    <property type="component" value="Unassembled WGS sequence"/>
</dbReference>
<gene>
    <name evidence="3" type="ORF">ACFQ0I_01245</name>
</gene>
<comment type="caution">
    <text evidence="3">The sequence shown here is derived from an EMBL/GenBank/DDBJ whole genome shotgun (WGS) entry which is preliminary data.</text>
</comment>
<evidence type="ECO:0000259" key="2">
    <source>
        <dbReference type="Pfam" id="PF19089"/>
    </source>
</evidence>
<dbReference type="RefSeq" id="WP_379938623.1">
    <property type="nucleotide sequence ID" value="NZ_JBHTIB010000002.1"/>
</dbReference>
<keyword evidence="4" id="KW-1185">Reference proteome</keyword>
<feature type="signal peptide" evidence="1">
    <location>
        <begin position="1"/>
        <end position="20"/>
    </location>
</feature>
<protein>
    <submittedName>
        <fullName evidence="3">DUF5777 family beta-barrel protein</fullName>
    </submittedName>
</protein>
<sequence>MKNYKILLLAFLIAPLITFSQEKVKDSVVEKPERPAFESSTLIDNQTNVLFNKNTLEVMMQHRFGLIDEENSLLGIYGANSNIRIALSYAILDWVTVGYGITKKNRLSDFSLKIGLLQQTRSGSTPISLTYFGNAGIDGRSGSSNDGLFVTKQDRYSYFHQLIIAKRFNSNLSLQLAPSFSHYNTVDYSMENDRFSIALGGRYKISPQTAIIFDYSQPITQLNDDPTTGLSYNNPGISLGAEFATSAHAFHIFVTNYSGIVPQQNYMKNTNDFFNKGILIGFNITRNYNF</sequence>
<feature type="chain" id="PRO_5047186883" evidence="1">
    <location>
        <begin position="21"/>
        <end position="290"/>
    </location>
</feature>
<organism evidence="3 4">
    <name type="scientific">Mariniflexile aquimaris</name>
    <dbReference type="NCBI Taxonomy" id="881009"/>
    <lineage>
        <taxon>Bacteria</taxon>
        <taxon>Pseudomonadati</taxon>
        <taxon>Bacteroidota</taxon>
        <taxon>Flavobacteriia</taxon>
        <taxon>Flavobacteriales</taxon>
        <taxon>Flavobacteriaceae</taxon>
        <taxon>Mariniflexile</taxon>
    </lineage>
</organism>
<dbReference type="EMBL" id="JBHTIB010000002">
    <property type="protein sequence ID" value="MFD0834372.1"/>
    <property type="molecule type" value="Genomic_DNA"/>
</dbReference>
<dbReference type="Pfam" id="PF19089">
    <property type="entry name" value="DUF5777"/>
    <property type="match status" value="1"/>
</dbReference>
<feature type="domain" description="DUF5777" evidence="2">
    <location>
        <begin position="37"/>
        <end position="288"/>
    </location>
</feature>
<accession>A0ABW3BPH8</accession>
<name>A0ABW3BPH8_9FLAO</name>
<evidence type="ECO:0000256" key="1">
    <source>
        <dbReference type="SAM" id="SignalP"/>
    </source>
</evidence>
<reference evidence="4" key="1">
    <citation type="journal article" date="2019" name="Int. J. Syst. Evol. Microbiol.">
        <title>The Global Catalogue of Microorganisms (GCM) 10K type strain sequencing project: providing services to taxonomists for standard genome sequencing and annotation.</title>
        <authorList>
            <consortium name="The Broad Institute Genomics Platform"/>
            <consortium name="The Broad Institute Genome Sequencing Center for Infectious Disease"/>
            <person name="Wu L."/>
            <person name="Ma J."/>
        </authorList>
    </citation>
    <scope>NUCLEOTIDE SEQUENCE [LARGE SCALE GENOMIC DNA]</scope>
    <source>
        <strain evidence="4">CCUG 60529</strain>
    </source>
</reference>